<dbReference type="PANTHER" id="PTHR31668:SF20">
    <property type="entry name" value="ZN(II)2CYS6 TRANSCRIPTION FACTOR (EUROFUNG)"/>
    <property type="match status" value="1"/>
</dbReference>
<dbReference type="PROSITE" id="PS00463">
    <property type="entry name" value="ZN2_CY6_FUNGAL_1"/>
    <property type="match status" value="1"/>
</dbReference>
<sequence length="491" mass="54917">MTDDNRDIDTPPAKRTQVPRACQRCKTLRRGCNEYRPCRRCVDAGLGDRCIGQSGAPSILQHAHYSVPGLMTTRNSDGPVDALNKLTQLVPNQVIDHCVERFFARLYPTIPILTRDYVLHLRSASSSSSPEWRLEAYSVMVAMCAQVLLQTEEPENLLSQGIIAENNATYGSMIVDQAVSVHQSTPRTMKPTLNQCLLAFFLYACQARLAHHSQTFLFLREATTLFCLLRLDDMDISAKALAHRLFWVLVVSERSHAIRYRRPITLQITDETPELDMNDPSLSGFWSLSALFRPIDTSFVALLNQERFAITPPLSSLDFVETAINTALKPDLQLHETQKANLRITQLWLRMIVWKLRLRLGHLTENAHQHSLTYQYPLVVAKDLTLSTRDLSIDSIRIHGIGVTEKLYDIVSAVVDVLARVPVTPSSPQGLAMGTSPEDDLLYIRNLITKLPGGASTYEPLLEKHIQQALPSPGPSVAHSSPPISRVLSNS</sequence>
<dbReference type="PANTHER" id="PTHR31668">
    <property type="entry name" value="GLUCOSE TRANSPORT TRANSCRIPTION REGULATOR RGT1-RELATED-RELATED"/>
    <property type="match status" value="1"/>
</dbReference>
<keyword evidence="5" id="KW-1185">Reference proteome</keyword>
<evidence type="ECO:0000313" key="5">
    <source>
        <dbReference type="Proteomes" id="UP001152049"/>
    </source>
</evidence>
<dbReference type="InterPro" id="IPR050797">
    <property type="entry name" value="Carb_Metab_Trans_Reg"/>
</dbReference>
<dbReference type="Proteomes" id="UP001152049">
    <property type="component" value="Unassembled WGS sequence"/>
</dbReference>
<dbReference type="AlphaFoldDB" id="A0A9W8S654"/>
<dbReference type="CDD" id="cd00067">
    <property type="entry name" value="GAL4"/>
    <property type="match status" value="1"/>
</dbReference>
<dbReference type="PROSITE" id="PS50048">
    <property type="entry name" value="ZN2_CY6_FUNGAL_2"/>
    <property type="match status" value="1"/>
</dbReference>
<keyword evidence="1" id="KW-0539">Nucleus</keyword>
<proteinExistence type="predicted"/>
<dbReference type="InterPro" id="IPR001138">
    <property type="entry name" value="Zn2Cys6_DnaBD"/>
</dbReference>
<organism evidence="4 5">
    <name type="scientific">Fusarium torreyae</name>
    <dbReference type="NCBI Taxonomy" id="1237075"/>
    <lineage>
        <taxon>Eukaryota</taxon>
        <taxon>Fungi</taxon>
        <taxon>Dikarya</taxon>
        <taxon>Ascomycota</taxon>
        <taxon>Pezizomycotina</taxon>
        <taxon>Sordariomycetes</taxon>
        <taxon>Hypocreomycetidae</taxon>
        <taxon>Hypocreales</taxon>
        <taxon>Nectriaceae</taxon>
        <taxon>Fusarium</taxon>
    </lineage>
</organism>
<comment type="caution">
    <text evidence="4">The sequence shown here is derived from an EMBL/GenBank/DDBJ whole genome shotgun (WGS) entry which is preliminary data.</text>
</comment>
<accession>A0A9W8S654</accession>
<gene>
    <name evidence="4" type="ORF">NW762_004621</name>
</gene>
<feature type="domain" description="Zn(2)-C6 fungal-type" evidence="3">
    <location>
        <begin position="21"/>
        <end position="50"/>
    </location>
</feature>
<evidence type="ECO:0000259" key="3">
    <source>
        <dbReference type="PROSITE" id="PS50048"/>
    </source>
</evidence>
<dbReference type="CDD" id="cd12148">
    <property type="entry name" value="fungal_TF_MHR"/>
    <property type="match status" value="1"/>
</dbReference>
<feature type="region of interest" description="Disordered" evidence="2">
    <location>
        <begin position="469"/>
        <end position="491"/>
    </location>
</feature>
<evidence type="ECO:0000313" key="4">
    <source>
        <dbReference type="EMBL" id="KAJ4265336.1"/>
    </source>
</evidence>
<evidence type="ECO:0000256" key="1">
    <source>
        <dbReference type="ARBA" id="ARBA00023242"/>
    </source>
</evidence>
<evidence type="ECO:0000256" key="2">
    <source>
        <dbReference type="SAM" id="MobiDB-lite"/>
    </source>
</evidence>
<dbReference type="EMBL" id="JAOQAZ010000006">
    <property type="protein sequence ID" value="KAJ4265336.1"/>
    <property type="molecule type" value="Genomic_DNA"/>
</dbReference>
<dbReference type="GO" id="GO:0000981">
    <property type="term" value="F:DNA-binding transcription factor activity, RNA polymerase II-specific"/>
    <property type="evidence" value="ECO:0007669"/>
    <property type="project" value="InterPro"/>
</dbReference>
<dbReference type="OrthoDB" id="4132249at2759"/>
<protein>
    <recommendedName>
        <fullName evidence="3">Zn(2)-C6 fungal-type domain-containing protein</fullName>
    </recommendedName>
</protein>
<dbReference type="SUPFAM" id="SSF57701">
    <property type="entry name" value="Zn2/Cys6 DNA-binding domain"/>
    <property type="match status" value="1"/>
</dbReference>
<name>A0A9W8S654_9HYPO</name>
<dbReference type="GO" id="GO:0008270">
    <property type="term" value="F:zinc ion binding"/>
    <property type="evidence" value="ECO:0007669"/>
    <property type="project" value="InterPro"/>
</dbReference>
<feature type="compositionally biased region" description="Polar residues" evidence="2">
    <location>
        <begin position="478"/>
        <end position="491"/>
    </location>
</feature>
<reference evidence="4" key="1">
    <citation type="submission" date="2022-09" db="EMBL/GenBank/DDBJ databases">
        <title>Fusarium specimens isolated from Avocado Roots.</title>
        <authorList>
            <person name="Stajich J."/>
            <person name="Roper C."/>
            <person name="Heimlech-Rivalta G."/>
        </authorList>
    </citation>
    <scope>NUCLEOTIDE SEQUENCE</scope>
    <source>
        <strain evidence="4">CF00136</strain>
    </source>
</reference>
<dbReference type="InterPro" id="IPR036864">
    <property type="entry name" value="Zn2-C6_fun-type_DNA-bd_sf"/>
</dbReference>